<name>A0A0M0KMM7_ALKHA</name>
<dbReference type="InterPro" id="IPR007119">
    <property type="entry name" value="Phage_tail_spike_N"/>
</dbReference>
<dbReference type="Gene3D" id="2.60.40.10">
    <property type="entry name" value="Immunoglobulins"/>
    <property type="match status" value="1"/>
</dbReference>
<comment type="caution">
    <text evidence="2">The sequence shown here is derived from an EMBL/GenBank/DDBJ whole genome shotgun (WGS) entry which is preliminary data.</text>
</comment>
<proteinExistence type="predicted"/>
<evidence type="ECO:0000313" key="2">
    <source>
        <dbReference type="EMBL" id="KOO40035.1"/>
    </source>
</evidence>
<dbReference type="NCBIfam" id="TIGR01665">
    <property type="entry name" value="put_anti_recept"/>
    <property type="match status" value="1"/>
</dbReference>
<dbReference type="PATRIC" id="fig|136160.3.peg.3520"/>
<dbReference type="GeneID" id="87596529"/>
<dbReference type="SUPFAM" id="SSF49265">
    <property type="entry name" value="Fibronectin type III"/>
    <property type="match status" value="1"/>
</dbReference>
<dbReference type="InterPro" id="IPR012892">
    <property type="entry name" value="Gp58"/>
</dbReference>
<evidence type="ECO:0000259" key="1">
    <source>
        <dbReference type="PROSITE" id="PS51688"/>
    </source>
</evidence>
<reference evidence="2" key="1">
    <citation type="submission" date="2015-08" db="EMBL/GenBank/DDBJ databases">
        <title>Complete DNA Sequence of Pseudomonas syringae pv. actinidiae, the Causal Agent of Kiwifruit Canker Disease.</title>
        <authorList>
            <person name="Rikkerink E.H.A."/>
            <person name="Fineran P.C."/>
        </authorList>
    </citation>
    <scope>NUCLEOTIDE SEQUENCE</scope>
    <source>
        <strain evidence="2">DSM 13666</strain>
    </source>
</reference>
<dbReference type="InterPro" id="IPR013783">
    <property type="entry name" value="Ig-like_fold"/>
</dbReference>
<dbReference type="Pfam" id="PF13884">
    <property type="entry name" value="Peptidase_S74"/>
    <property type="match status" value="1"/>
</dbReference>
<gene>
    <name evidence="2" type="ORF">AMD02_15195</name>
</gene>
<dbReference type="Pfam" id="PF07902">
    <property type="entry name" value="Gp58"/>
    <property type="match status" value="1"/>
</dbReference>
<dbReference type="InterPro" id="IPR030392">
    <property type="entry name" value="S74_ICA"/>
</dbReference>
<accession>A0A0M0KMM7</accession>
<feature type="domain" description="Peptidase S74" evidence="1">
    <location>
        <begin position="1211"/>
        <end position="1311"/>
    </location>
</feature>
<sequence>MTELFIFDREDQLLTILTESTGLVRALFREELNRVPNQPFAFTIEASSEEAKHVVEEHQVVFRDKEGDLRLFVIKELEDVDGLNGPQTTAICEPAFMELAEHMIVEQSVVNQPAHVALNVVLQGTRWTGSVEVNLGNATEHFSYVSAIEAVWNILVTWGGDFKDVVTFNAENKITSRQIKIVQRRGVDRGKRFEIDHNIEQIERTILSYPITALYGRGASLQGENGQEGSLDFGEVEWRKSAGAPVDKPKGQLWVGDPEALQKYGRKHNGQLLHREGIYQNTDIEDPEELLEKTWEQLQKSSKPEVHYRLSVRLFEHISGYEHEKASLGDTAVAIDRQFSRPIEIQSRIIAIEYDLVDIDGTGMVEMGQFLSLNGMDERLERVIEEIEKNRGKWGSSGTITRDKYPDIKPSAPVNLRAESGFQAIQLYWDYADELYIEHYEVYGSQVSDFVPDSQHLLWRGKVSAFAHFVDKDQQWYYYVRAVNYHGRPSDWSDKVSGSTHRIISDDILFGPDLAERLRELNRISDIIGEGGVNFEQISDHAKALLNQEARQYTDEEIRAIEDVINAELAEKAGLTYVEGKFSLIDSELEAVDGKFVSVSTQLAELETEISLKAEQTQVDVIEGEVTNVAHDLSQLTVSVNGVQSEVTSIRSGIGHLEEIVNGKATEYKLHFSFNASRDYLILLTRADLTGARNYVAGTLFGRRVSGNVGSGKIEVIFNNSSNGDRASGYFEASEIQTLNGWSMVTCDYKGEKYIALRHQLPNEHDIWNTDTRFYGQIGSDSEMLLPVDNWGGNPDITNIQPFESSRPVATPIMRAETRIDQNSQQIALRATEINSLAGRVTQAEAELSVQATEIAARVEKDGIVTALNLSPEGIRIKGSLIHLDGTTLINDGVIQNAHIANAAITRAKLGTAVIGTAQIEDLAVTSAKISSVNADKINAASLSAISANLGTVTAGIMRSNNNNMELNLNTGTLNMRNTNFTLGSGADIEFTDPGNRLYFKQYDPVGNITRSAGFGIGRSINDRFPYGFLGTTNTTKPNPIDDQNFTGFITNTNQRMITDGIGNSVVGRIFHIRDQAVSFRKGVAFNFSDSTTMNIYPINTGSYDYVFGSNNNKWKDIHADNIRAAQVYIRNPVGTGGYIFETQPESGSATMVFRGINVSFSGWNYNLGTSSAPWNFGRINHLRPSGSSHSVGSSSERYNFVYTNTLVEGSDIKIKSDIKNSFLGLAFIKDLRPVDFQLVENEQYKTGLIAQEVAAELEQHGIDLEKQTIVTINDSVMGVSYTQLIAPTIKAIQELDSYVRDEVNSLKLENQRLKEKITKLEEKIA</sequence>
<dbReference type="EMBL" id="LILD01000001">
    <property type="protein sequence ID" value="KOO40035.1"/>
    <property type="molecule type" value="Genomic_DNA"/>
</dbReference>
<dbReference type="RefSeq" id="WP_053431886.1">
    <property type="nucleotide sequence ID" value="NZ_CP040441.1"/>
</dbReference>
<organism evidence="2">
    <name type="scientific">Halalkalibacterium halodurans</name>
    <name type="common">Bacillus halodurans</name>
    <dbReference type="NCBI Taxonomy" id="86665"/>
    <lineage>
        <taxon>Bacteria</taxon>
        <taxon>Bacillati</taxon>
        <taxon>Bacillota</taxon>
        <taxon>Bacilli</taxon>
        <taxon>Bacillales</taxon>
        <taxon>Bacillaceae</taxon>
        <taxon>Halalkalibacterium (ex Joshi et al. 2022)</taxon>
    </lineage>
</organism>
<protein>
    <recommendedName>
        <fullName evidence="1">Peptidase S74 domain-containing protein</fullName>
    </recommendedName>
</protein>
<dbReference type="InterPro" id="IPR036116">
    <property type="entry name" value="FN3_sf"/>
</dbReference>
<dbReference type="InterPro" id="IPR010572">
    <property type="entry name" value="Tail_dom"/>
</dbReference>
<dbReference type="Pfam" id="PF06605">
    <property type="entry name" value="Prophage_tail"/>
    <property type="match status" value="1"/>
</dbReference>
<dbReference type="PROSITE" id="PS51688">
    <property type="entry name" value="ICA"/>
    <property type="match status" value="1"/>
</dbReference>